<name>A0ABP9C0L6_9GAMM</name>
<dbReference type="EMBL" id="BAABJE010000017">
    <property type="protein sequence ID" value="GAA4802868.1"/>
    <property type="molecule type" value="Genomic_DNA"/>
</dbReference>
<dbReference type="PROSITE" id="PS51257">
    <property type="entry name" value="PROKAR_LIPOPROTEIN"/>
    <property type="match status" value="1"/>
</dbReference>
<feature type="signal peptide" evidence="1">
    <location>
        <begin position="1"/>
        <end position="22"/>
    </location>
</feature>
<dbReference type="Proteomes" id="UP001499959">
    <property type="component" value="Unassembled WGS sequence"/>
</dbReference>
<reference evidence="3" key="1">
    <citation type="journal article" date="2019" name="Int. J. Syst. Evol. Microbiol.">
        <title>The Global Catalogue of Microorganisms (GCM) 10K type strain sequencing project: providing services to taxonomists for standard genome sequencing and annotation.</title>
        <authorList>
            <consortium name="The Broad Institute Genomics Platform"/>
            <consortium name="The Broad Institute Genome Sequencing Center for Infectious Disease"/>
            <person name="Wu L."/>
            <person name="Ma J."/>
        </authorList>
    </citation>
    <scope>NUCLEOTIDE SEQUENCE [LARGE SCALE GENOMIC DNA]</scope>
    <source>
        <strain evidence="3">JCM 18204</strain>
    </source>
</reference>
<protein>
    <recommendedName>
        <fullName evidence="4">Glycoside hydrolase family 5 domain-containing protein</fullName>
    </recommendedName>
</protein>
<dbReference type="RefSeq" id="WP_345304357.1">
    <property type="nucleotide sequence ID" value="NZ_BAABJE010000017.1"/>
</dbReference>
<keyword evidence="3" id="KW-1185">Reference proteome</keyword>
<proteinExistence type="predicted"/>
<keyword evidence="1" id="KW-0732">Signal</keyword>
<gene>
    <name evidence="2" type="ORF">GCM10023307_32040</name>
</gene>
<comment type="caution">
    <text evidence="2">The sequence shown here is derived from an EMBL/GenBank/DDBJ whole genome shotgun (WGS) entry which is preliminary data.</text>
</comment>
<evidence type="ECO:0000313" key="2">
    <source>
        <dbReference type="EMBL" id="GAA4802868.1"/>
    </source>
</evidence>
<organism evidence="2 3">
    <name type="scientific">Lysobacter hankyongensis</name>
    <dbReference type="NCBI Taxonomy" id="1176535"/>
    <lineage>
        <taxon>Bacteria</taxon>
        <taxon>Pseudomonadati</taxon>
        <taxon>Pseudomonadota</taxon>
        <taxon>Gammaproteobacteria</taxon>
        <taxon>Lysobacterales</taxon>
        <taxon>Lysobacteraceae</taxon>
        <taxon>Lysobacter</taxon>
    </lineage>
</organism>
<evidence type="ECO:0000313" key="3">
    <source>
        <dbReference type="Proteomes" id="UP001499959"/>
    </source>
</evidence>
<evidence type="ECO:0000256" key="1">
    <source>
        <dbReference type="SAM" id="SignalP"/>
    </source>
</evidence>
<accession>A0ABP9C0L6</accession>
<evidence type="ECO:0008006" key="4">
    <source>
        <dbReference type="Google" id="ProtNLM"/>
    </source>
</evidence>
<sequence>MTALVRIFAAALLLFACTDVSAAKRANFGGTIHFIHSYGTTDGNNPNNTWYVPAQNLRTPVAFYHLNPKLVQSQIYSLKASGQTGYGLILHHSSIGDCEYNACNDGVYDGVWGEVIDDSQYAMRPQHRANLKAVIGTALDAGFRRIYIRFGYNNNPDGWTQWNETRYQQAWNFIVDARNAAREEVNSRGLSHLYASPNNILIFDLGGESGGLSGGQLEPFMVRLWQDYTYSFGNDDTVGYSIAWAPGRFARLKNLLATTGVLPKMWGVDIYDDMTTGFGQMYNEMGPLRNQPIHLIETYFNRAQTAQEAQAALNQNEFLNITFFGQWPTAPGAAHFSRPVVDSLITTTTFSNYQTTMLGVRKMHITSSNADFLGVKDIDCTTKASFPCSVGLRWAKPPTGRKYGIYVRIPGGTSLVHCEAAAGSSTIPWISLNPDYKFDIYEINAATCNHPSPNPGAILRATAEATPF</sequence>
<feature type="chain" id="PRO_5046107067" description="Glycoside hydrolase family 5 domain-containing protein" evidence="1">
    <location>
        <begin position="23"/>
        <end position="468"/>
    </location>
</feature>